<dbReference type="InParanoid" id="K1VDI1"/>
<evidence type="ECO:0000313" key="2">
    <source>
        <dbReference type="EMBL" id="EKD02040.1"/>
    </source>
</evidence>
<dbReference type="AlphaFoldDB" id="K1VDI1"/>
<accession>K1VDI1</accession>
<sequence length="584" mass="63968">MGRLTTDTSGMEGDIWGSLGDGVEGWSRVMDNGRVLDVLGVDELRRLMDDVGDGRKGNEQQVKLGGWNDGTKRTLSGASLSRAVEEATGAIVSTRLVLGVRNRAREGLDTVLLRADLGGILALAEVPQLSIAPALDVRLEELLECRGEVSQVLGQILRPVRVKVEPNDRGADPEHVRRQNQVAEHPDVATDGLNHQLARKTQHVAHGHPAAARPVAVAPDALRRRAVVHELVGADVAHDGVVEEHHAGRAVERRQCVSPRERGQSGVAPDHDGGAHKEEHQHHGPRDVVDEQVQHARVHDVLRDWGQRRNGHPLRRRVDVHEVAERAQHRAVARAQGVDRTPIAAGEHLARRHADVVRDTTLRELAPLAVDAHCQESCGRGGSENGVDDVSVVRLVDQGALVGHRYLMEESAGDGSLVCPSEGEWTGTYGYTAVRSLRHRDCLRDPSHTSLETRASDCAVVRVDVELCITDFSAVILQRQEAGTDWVKHVDVTKLAVVDVLQDAVLDATDVRMLRLKVGKVEVDDCRWNAVEVPGEDKVDEKSHLTAQQHLTGIVDLRARRMHVPRVDNKCEAEHVTEAHPVEA</sequence>
<comment type="caution">
    <text evidence="2">The sequence shown here is derived from an EMBL/GenBank/DDBJ whole genome shotgun (WGS) entry which is preliminary data.</text>
</comment>
<evidence type="ECO:0000313" key="3">
    <source>
        <dbReference type="Proteomes" id="UP000006757"/>
    </source>
</evidence>
<feature type="region of interest" description="Disordered" evidence="1">
    <location>
        <begin position="245"/>
        <end position="285"/>
    </location>
</feature>
<evidence type="ECO:0000256" key="1">
    <source>
        <dbReference type="SAM" id="MobiDB-lite"/>
    </source>
</evidence>
<organism evidence="2 3">
    <name type="scientific">Trichosporon asahii var. asahii (strain CBS 8904)</name>
    <name type="common">Yeast</name>
    <dbReference type="NCBI Taxonomy" id="1220162"/>
    <lineage>
        <taxon>Eukaryota</taxon>
        <taxon>Fungi</taxon>
        <taxon>Dikarya</taxon>
        <taxon>Basidiomycota</taxon>
        <taxon>Agaricomycotina</taxon>
        <taxon>Tremellomycetes</taxon>
        <taxon>Trichosporonales</taxon>
        <taxon>Trichosporonaceae</taxon>
        <taxon>Trichosporon</taxon>
    </lineage>
</organism>
<feature type="region of interest" description="Disordered" evidence="1">
    <location>
        <begin position="166"/>
        <end position="187"/>
    </location>
</feature>
<name>K1VDI1_TRIAC</name>
<dbReference type="HOGENOM" id="CLU_467069_0_0_1"/>
<protein>
    <submittedName>
        <fullName evidence="2">Uncharacterized protein</fullName>
    </submittedName>
</protein>
<gene>
    <name evidence="2" type="ORF">A1Q2_03740</name>
</gene>
<reference evidence="2 3" key="1">
    <citation type="journal article" date="2012" name="Eukaryot. Cell">
        <title>Genome sequence of the Trichosporon asahii environmental strain CBS 8904.</title>
        <authorList>
            <person name="Yang R.Y."/>
            <person name="Li H.T."/>
            <person name="Zhu H."/>
            <person name="Zhou G.P."/>
            <person name="Wang M."/>
            <person name="Wang L."/>
        </authorList>
    </citation>
    <scope>NUCLEOTIDE SEQUENCE [LARGE SCALE GENOMIC DNA]</scope>
    <source>
        <strain evidence="2 3">CBS 8904</strain>
    </source>
</reference>
<keyword evidence="3" id="KW-1185">Reference proteome</keyword>
<proteinExistence type="predicted"/>
<feature type="compositionally biased region" description="Basic and acidic residues" evidence="1">
    <location>
        <begin position="166"/>
        <end position="177"/>
    </location>
</feature>
<dbReference type="EMBL" id="AMBO01000302">
    <property type="protein sequence ID" value="EKD02040.1"/>
    <property type="molecule type" value="Genomic_DNA"/>
</dbReference>
<dbReference type="Proteomes" id="UP000006757">
    <property type="component" value="Unassembled WGS sequence"/>
</dbReference>